<evidence type="ECO:0000256" key="8">
    <source>
        <dbReference type="ARBA" id="ARBA00023034"/>
    </source>
</evidence>
<evidence type="ECO:0000313" key="13">
    <source>
        <dbReference type="Proteomes" id="UP000318582"/>
    </source>
</evidence>
<keyword evidence="7 11" id="KW-0653">Protein transport</keyword>
<dbReference type="PIRSF" id="PIRSF016478">
    <property type="entry name" value="Coatomer_esu"/>
    <property type="match status" value="1"/>
</dbReference>
<dbReference type="GO" id="GO:0006888">
    <property type="term" value="P:endoplasmic reticulum to Golgi vesicle-mediated transport"/>
    <property type="evidence" value="ECO:0007669"/>
    <property type="project" value="TreeGrafter"/>
</dbReference>
<comment type="similarity">
    <text evidence="3 11">Belongs to the COPE family.</text>
</comment>
<dbReference type="GO" id="GO:0005198">
    <property type="term" value="F:structural molecule activity"/>
    <property type="evidence" value="ECO:0007669"/>
    <property type="project" value="UniProtKB-UniRule"/>
</dbReference>
<name>A0A507EHE2_9FUNG</name>
<dbReference type="GO" id="GO:0006891">
    <property type="term" value="P:intra-Golgi vesicle-mediated transport"/>
    <property type="evidence" value="ECO:0007669"/>
    <property type="project" value="TreeGrafter"/>
</dbReference>
<keyword evidence="5 11" id="KW-0963">Cytoplasm</keyword>
<dbReference type="Gene3D" id="1.25.40.10">
    <property type="entry name" value="Tetratricopeptide repeat domain"/>
    <property type="match status" value="1"/>
</dbReference>
<dbReference type="Proteomes" id="UP000318582">
    <property type="component" value="Unassembled WGS sequence"/>
</dbReference>
<evidence type="ECO:0000256" key="1">
    <source>
        <dbReference type="ARBA" id="ARBA00004255"/>
    </source>
</evidence>
<reference evidence="12 13" key="1">
    <citation type="journal article" date="2019" name="Sci. Rep.">
        <title>Comparative genomics of chytrid fungi reveal insights into the obligate biotrophic and pathogenic lifestyle of Synchytrium endobioticum.</title>
        <authorList>
            <person name="van de Vossenberg B.T.L.H."/>
            <person name="Warris S."/>
            <person name="Nguyen H.D.T."/>
            <person name="van Gent-Pelzer M.P.E."/>
            <person name="Joly D.L."/>
            <person name="van de Geest H.C."/>
            <person name="Bonants P.J.M."/>
            <person name="Smith D.S."/>
            <person name="Levesque C.A."/>
            <person name="van der Lee T.A.J."/>
        </authorList>
    </citation>
    <scope>NUCLEOTIDE SEQUENCE [LARGE SCALE GENOMIC DNA]</scope>
    <source>
        <strain evidence="12 13">CBS 809.83</strain>
    </source>
</reference>
<evidence type="ECO:0000256" key="11">
    <source>
        <dbReference type="PIRNR" id="PIRNR016478"/>
    </source>
</evidence>
<organism evidence="12 13">
    <name type="scientific">Powellomyces hirtus</name>
    <dbReference type="NCBI Taxonomy" id="109895"/>
    <lineage>
        <taxon>Eukaryota</taxon>
        <taxon>Fungi</taxon>
        <taxon>Fungi incertae sedis</taxon>
        <taxon>Chytridiomycota</taxon>
        <taxon>Chytridiomycota incertae sedis</taxon>
        <taxon>Chytridiomycetes</taxon>
        <taxon>Spizellomycetales</taxon>
        <taxon>Powellomycetaceae</taxon>
        <taxon>Powellomyces</taxon>
    </lineage>
</organism>
<dbReference type="GO" id="GO:0030126">
    <property type="term" value="C:COPI vesicle coat"/>
    <property type="evidence" value="ECO:0007669"/>
    <property type="project" value="TreeGrafter"/>
</dbReference>
<keyword evidence="13" id="KW-1185">Reference proteome</keyword>
<proteinExistence type="inferred from homology"/>
<dbReference type="GO" id="GO:0000139">
    <property type="term" value="C:Golgi membrane"/>
    <property type="evidence" value="ECO:0007669"/>
    <property type="project" value="UniProtKB-SubCell"/>
</dbReference>
<dbReference type="Pfam" id="PF04733">
    <property type="entry name" value="Coatomer_E"/>
    <property type="match status" value="1"/>
</dbReference>
<accession>A0A507EHE2</accession>
<dbReference type="STRING" id="109895.A0A507EHE2"/>
<dbReference type="PANTHER" id="PTHR10805:SF0">
    <property type="entry name" value="COATOMER SUBUNIT EPSILON"/>
    <property type="match status" value="1"/>
</dbReference>
<evidence type="ECO:0000256" key="10">
    <source>
        <dbReference type="ARBA" id="ARBA00023329"/>
    </source>
</evidence>
<keyword evidence="6 11" id="KW-0931">ER-Golgi transport</keyword>
<dbReference type="InterPro" id="IPR006822">
    <property type="entry name" value="Coatomer_esu"/>
</dbReference>
<gene>
    <name evidence="12" type="ORF">PhCBS80983_g00004</name>
</gene>
<evidence type="ECO:0000256" key="5">
    <source>
        <dbReference type="ARBA" id="ARBA00022490"/>
    </source>
</evidence>
<evidence type="ECO:0000256" key="9">
    <source>
        <dbReference type="ARBA" id="ARBA00023136"/>
    </source>
</evidence>
<keyword evidence="10 11" id="KW-0968">Cytoplasmic vesicle</keyword>
<sequence>MLSLPLTFKPASRGQPDELRLLRNNFYLGSWQHVIDEALKGSEQKTDRQVLFYRAHIASNHAARAVAEIAPDAPADLQAVKLFAQYTVAAANGNAADKARAGQDMAELLKEGNNGLSSTVLTVAGSLLVAEERYAEALTTVVQSPRNLECVALAIQCYLKLDRVELARREVDKLKTWADDATLAQLAEAWVNCFQGGEQSVLDSQYIFEELASAKLSTGRLVAGLAICKMQAGKFPEAERILVEGLARYPTDTDLLANLVVCSSAIGKPADDVARIISTLKQLAPSHPLLEDMARKESLFARAALRYQ</sequence>
<dbReference type="GO" id="GO:0015031">
    <property type="term" value="P:protein transport"/>
    <property type="evidence" value="ECO:0007669"/>
    <property type="project" value="UniProtKB-UniRule"/>
</dbReference>
<keyword evidence="9 11" id="KW-0472">Membrane</keyword>
<evidence type="ECO:0000256" key="7">
    <source>
        <dbReference type="ARBA" id="ARBA00022927"/>
    </source>
</evidence>
<evidence type="ECO:0000256" key="4">
    <source>
        <dbReference type="ARBA" id="ARBA00022448"/>
    </source>
</evidence>
<evidence type="ECO:0000313" key="12">
    <source>
        <dbReference type="EMBL" id="TPX62815.1"/>
    </source>
</evidence>
<dbReference type="GO" id="GO:0006890">
    <property type="term" value="P:retrograde vesicle-mediated transport, Golgi to endoplasmic reticulum"/>
    <property type="evidence" value="ECO:0007669"/>
    <property type="project" value="UniProtKB-UniRule"/>
</dbReference>
<evidence type="ECO:0000256" key="3">
    <source>
        <dbReference type="ARBA" id="ARBA00008827"/>
    </source>
</evidence>
<keyword evidence="4 11" id="KW-0813">Transport</keyword>
<keyword evidence="8 11" id="KW-0333">Golgi apparatus</keyword>
<protein>
    <recommendedName>
        <fullName evidence="11">Coatomer subunit epsilon</fullName>
    </recommendedName>
</protein>
<comment type="subcellular location">
    <subcellularLocation>
        <location evidence="2">Cytoplasmic vesicle</location>
        <location evidence="2">COPI-coated vesicle membrane</location>
        <topology evidence="2">Peripheral membrane protein</topology>
        <orientation evidence="2">Cytoplasmic side</orientation>
    </subcellularLocation>
    <subcellularLocation>
        <location evidence="1">Golgi apparatus membrane</location>
        <topology evidence="1">Peripheral membrane protein</topology>
        <orientation evidence="1">Cytoplasmic side</orientation>
    </subcellularLocation>
</comment>
<dbReference type="InterPro" id="IPR011990">
    <property type="entry name" value="TPR-like_helical_dom_sf"/>
</dbReference>
<dbReference type="SUPFAM" id="SSF48452">
    <property type="entry name" value="TPR-like"/>
    <property type="match status" value="1"/>
</dbReference>
<evidence type="ECO:0000256" key="2">
    <source>
        <dbReference type="ARBA" id="ARBA00004347"/>
    </source>
</evidence>
<comment type="function">
    <text evidence="11">The coatomer is a cytosolic protein complex that binds to dilysine motifs and reversibly associates with Golgi non-clathrin-coated vesicles, which further mediate biosynthetic protein transport from the ER, via the Golgi up to the trans Golgi network. The coatomer complex is required for budding from Golgi membranes, and is essential for the retrograde Golgi-to-ER transport of dilysine-tagged proteins.</text>
</comment>
<comment type="caution">
    <text evidence="12">The sequence shown here is derived from an EMBL/GenBank/DDBJ whole genome shotgun (WGS) entry which is preliminary data.</text>
</comment>
<dbReference type="EMBL" id="QEAQ01000001">
    <property type="protein sequence ID" value="TPX62815.1"/>
    <property type="molecule type" value="Genomic_DNA"/>
</dbReference>
<dbReference type="PANTHER" id="PTHR10805">
    <property type="entry name" value="COATOMER SUBUNIT EPSILON"/>
    <property type="match status" value="1"/>
</dbReference>
<evidence type="ECO:0000256" key="6">
    <source>
        <dbReference type="ARBA" id="ARBA00022892"/>
    </source>
</evidence>
<dbReference type="AlphaFoldDB" id="A0A507EHE2"/>